<dbReference type="GO" id="GO:0009986">
    <property type="term" value="C:cell surface"/>
    <property type="evidence" value="ECO:0007669"/>
    <property type="project" value="UniProtKB-SubCell"/>
</dbReference>
<dbReference type="Pfam" id="PF05662">
    <property type="entry name" value="YadA_stalk"/>
    <property type="match status" value="4"/>
</dbReference>
<dbReference type="InterPro" id="IPR008635">
    <property type="entry name" value="Coiled_stalk_dom"/>
</dbReference>
<feature type="domain" description="Trimeric autotransporter adhesin YadA-like C-terminal membrane anchor" evidence="12">
    <location>
        <begin position="1281"/>
        <end position="1340"/>
    </location>
</feature>
<evidence type="ECO:0000256" key="5">
    <source>
        <dbReference type="ARBA" id="ARBA00022452"/>
    </source>
</evidence>
<dbReference type="GO" id="GO:0015031">
    <property type="term" value="P:protein transport"/>
    <property type="evidence" value="ECO:0007669"/>
    <property type="project" value="UniProtKB-KW"/>
</dbReference>
<name>A0A378R8Z1_9GAMM</name>
<evidence type="ECO:0000313" key="16">
    <source>
        <dbReference type="EMBL" id="STZ14577.1"/>
    </source>
</evidence>
<dbReference type="InterPro" id="IPR024973">
    <property type="entry name" value="ESPR"/>
</dbReference>
<dbReference type="Pfam" id="PF05658">
    <property type="entry name" value="YadA_head"/>
    <property type="match status" value="3"/>
</dbReference>
<keyword evidence="5" id="KW-1134">Transmembrane beta strand</keyword>
<evidence type="ECO:0000256" key="3">
    <source>
        <dbReference type="ARBA" id="ARBA00005848"/>
    </source>
</evidence>
<feature type="domain" description="Trimeric autotransporter adhesin YadA-like head" evidence="13">
    <location>
        <begin position="299"/>
        <end position="319"/>
    </location>
</feature>
<dbReference type="Proteomes" id="UP000255279">
    <property type="component" value="Unassembled WGS sequence"/>
</dbReference>
<dbReference type="InterPro" id="IPR011049">
    <property type="entry name" value="Serralysin-like_metalloprot_C"/>
</dbReference>
<evidence type="ECO:0000259" key="14">
    <source>
        <dbReference type="Pfam" id="PF05662"/>
    </source>
</evidence>
<dbReference type="Pfam" id="PF13018">
    <property type="entry name" value="ESPR"/>
    <property type="match status" value="1"/>
</dbReference>
<feature type="domain" description="Trimeric autotransporter adhesin YadA-like head" evidence="13">
    <location>
        <begin position="226"/>
        <end position="252"/>
    </location>
</feature>
<dbReference type="OrthoDB" id="1631723at2"/>
<evidence type="ECO:0000256" key="6">
    <source>
        <dbReference type="ARBA" id="ARBA00022692"/>
    </source>
</evidence>
<evidence type="ECO:0000256" key="10">
    <source>
        <dbReference type="ARBA" id="ARBA00023237"/>
    </source>
</evidence>
<evidence type="ECO:0000256" key="9">
    <source>
        <dbReference type="ARBA" id="ARBA00023136"/>
    </source>
</evidence>
<dbReference type="SUPFAM" id="SSF101967">
    <property type="entry name" value="Adhesin YadA, collagen-binding domain"/>
    <property type="match status" value="1"/>
</dbReference>
<evidence type="ECO:0000259" key="13">
    <source>
        <dbReference type="Pfam" id="PF05658"/>
    </source>
</evidence>
<evidence type="ECO:0000259" key="12">
    <source>
        <dbReference type="Pfam" id="PF03895"/>
    </source>
</evidence>
<comment type="subcellular location">
    <subcellularLocation>
        <location evidence="2">Cell outer membrane</location>
    </subcellularLocation>
    <subcellularLocation>
        <location evidence="1">Cell surface</location>
    </subcellularLocation>
</comment>
<feature type="domain" description="ESPR" evidence="15">
    <location>
        <begin position="1"/>
        <end position="42"/>
    </location>
</feature>
<keyword evidence="9" id="KW-0472">Membrane</keyword>
<accession>A0A378R8Z1</accession>
<dbReference type="Gene3D" id="3.30.1300.30">
    <property type="entry name" value="GSPII I/J protein-like"/>
    <property type="match status" value="1"/>
</dbReference>
<evidence type="ECO:0000259" key="15">
    <source>
        <dbReference type="Pfam" id="PF13018"/>
    </source>
</evidence>
<evidence type="ECO:0000313" key="17">
    <source>
        <dbReference type="Proteomes" id="UP000255279"/>
    </source>
</evidence>
<keyword evidence="4" id="KW-0813">Transport</keyword>
<reference evidence="16 17" key="1">
    <citation type="submission" date="2018-06" db="EMBL/GenBank/DDBJ databases">
        <authorList>
            <consortium name="Pathogen Informatics"/>
            <person name="Doyle S."/>
        </authorList>
    </citation>
    <scope>NUCLEOTIDE SEQUENCE [LARGE SCALE GENOMIC DNA]</scope>
    <source>
        <strain evidence="16 17">NCTC10293</strain>
    </source>
</reference>
<dbReference type="GO" id="GO:0009279">
    <property type="term" value="C:cell outer membrane"/>
    <property type="evidence" value="ECO:0007669"/>
    <property type="project" value="UniProtKB-SubCell"/>
</dbReference>
<dbReference type="SUPFAM" id="SSF54523">
    <property type="entry name" value="Pili subunits"/>
    <property type="match status" value="1"/>
</dbReference>
<keyword evidence="8" id="KW-0653">Protein transport</keyword>
<sequence>MNKIYKLVRNSLGQYVAVSEIGKSAIKVGAKAAIVGAVALGSVGANAGLVFDNTSFSSGSTYAGHGSISNSNIEWSGTGTYCGTGQYHANNDFVTSRMCHHGFFSDPKRVRSVATGDGAAAFGGATRATGTFSFAAGKETNAIGRYAVALGEENTAVGNASFVGGNESQANASRSFAYGFRTIASGSNAFSLGASNIASGSNSLAAGASNITFGPASAALGIRSLATGRASVAIGEDAQALSHSAIALGANAIAGAGSWTDINGKEVTDLEVIKKSLSIPRPQTNSEFLAYKPTVRQVIAIGDNAKAVHNGSVAIGSNAVSATNAVVTTNTIAGTTYNVVSGTENVGALSIGSETIKRQIKNVGAGEVSATSTDAINGSQLHGTNTAINTLNIKVDANKAAQDIVNDAQAQYNKENDAKNDAQDKAITAAKTEVAKGNGINVTERTGANGQSVYTVSLIDDNLVKYDDPSKTSVTFGGVGATAPVKLTNVQAGDISADSTDAINGSQLHETNTAVNNLNVKVDANKAAQDAYNAANDAKNAEQDRAIAAAKTEVKQGDGIAVSEGTGANGQSIYTVALDQKTKDTLAQVEKKADKDYVDSENSRQDSDIKAAKTEVAAGTNIASVTQTTGADGQSIYTVNAKGSTSDAGSDYVTVEGVDMGDNTTKYVLDLSDKSKAVLDDVKNKAYTADVDAKNALQDAAIDKNADDIAELDGIAVKYDSKDKTSVTLGGDGAAEPVALTNVKDGDISAESKDAINGSQLHTVVQEQAATDKAQDDAIRAAKTEVKQGDGIAVSEGAGANGQSIYTVALDQKTKDTLAEVDKKAYTADVDAKNALQDAAIKAAKSQVKAGSNIAGIVETKGADGQSIYTVNAKGSTSDAGSDYVTVEGVDMGDNTTKYVLDLSDKSKAVLDDVKNKAYTADVDAKNALQDAAIDKNADDIAELDGIAVKYDSKDKTSVTLGGDGAAEPVALTNVKDGDISAESKDAINGSQLHTVVQEQAATDKAQDDAIRAAKTEVKQGDGIAVSEGAGANGQSIYTVALDQKTKDTLAEVDKKAYTADVDAKNALQDAAIKAAKSQVKAGSNIAGIVETKGADGQSIYTVNAKGSTSDAGSDYVTVEGVDMGDNTTKYVLDLSDKSKAVLDDVANKADKTYVDREVKAAKTEVKAGTNIASVVETKGENGQSIYTVNAHNNTTEVGSEYLSLTNTAGPNNTTVQTVDLSDMTKAALAKIDGKADQTYVDSRFGDVNNRLDAHERRFGELDDKLEAQGASAMAVAGLLQSYRAGQSNASVAIGQNGSKQAIAFGVNALSDGGKWGVKATLAANTEKNVSGSVGVGWFW</sequence>
<dbReference type="EMBL" id="UGQE01000004">
    <property type="protein sequence ID" value="STZ14577.1"/>
    <property type="molecule type" value="Genomic_DNA"/>
</dbReference>
<dbReference type="InterPro" id="IPR005594">
    <property type="entry name" value="YadA_C"/>
</dbReference>
<keyword evidence="10" id="KW-0998">Cell outer membrane</keyword>
<keyword evidence="7" id="KW-0732">Signal</keyword>
<evidence type="ECO:0000256" key="2">
    <source>
        <dbReference type="ARBA" id="ARBA00004442"/>
    </source>
</evidence>
<dbReference type="CDD" id="cd12820">
    <property type="entry name" value="LbR_YadA-like"/>
    <property type="match status" value="1"/>
</dbReference>
<evidence type="ECO:0000256" key="11">
    <source>
        <dbReference type="SAM" id="Coils"/>
    </source>
</evidence>
<feature type="domain" description="Trimeric autotransporter adhesin YadA-like stalk" evidence="14">
    <location>
        <begin position="486"/>
        <end position="529"/>
    </location>
</feature>
<protein>
    <submittedName>
        <fullName evidence="16">Haemagglutinin</fullName>
    </submittedName>
</protein>
<dbReference type="InterPro" id="IPR008640">
    <property type="entry name" value="Adhesin_Head_dom"/>
</dbReference>
<dbReference type="InterPro" id="IPR045584">
    <property type="entry name" value="Pilin-like"/>
</dbReference>
<evidence type="ECO:0000256" key="7">
    <source>
        <dbReference type="ARBA" id="ARBA00022729"/>
    </source>
</evidence>
<evidence type="ECO:0000256" key="1">
    <source>
        <dbReference type="ARBA" id="ARBA00004241"/>
    </source>
</evidence>
<dbReference type="Gene3D" id="2.150.10.10">
    <property type="entry name" value="Serralysin-like metalloprotease, C-terminal"/>
    <property type="match status" value="4"/>
</dbReference>
<feature type="domain" description="Trimeric autotransporter adhesin YadA-like stalk" evidence="14">
    <location>
        <begin position="359"/>
        <end position="400"/>
    </location>
</feature>
<organism evidence="16 17">
    <name type="scientific">Moraxella caviae</name>
    <dbReference type="NCBI Taxonomy" id="34060"/>
    <lineage>
        <taxon>Bacteria</taxon>
        <taxon>Pseudomonadati</taxon>
        <taxon>Pseudomonadota</taxon>
        <taxon>Gammaproteobacteria</taxon>
        <taxon>Moraxellales</taxon>
        <taxon>Moraxellaceae</taxon>
        <taxon>Moraxella</taxon>
    </lineage>
</organism>
<evidence type="ECO:0000256" key="8">
    <source>
        <dbReference type="ARBA" id="ARBA00022927"/>
    </source>
</evidence>
<comment type="similarity">
    <text evidence="3">Belongs to the autotransporter-2 (AT-2) (TC 1.B.40) family.</text>
</comment>
<dbReference type="Gene3D" id="1.20.5.170">
    <property type="match status" value="2"/>
</dbReference>
<keyword evidence="11" id="KW-0175">Coiled coil</keyword>
<feature type="domain" description="Trimeric autotransporter adhesin YadA-like head" evidence="13">
    <location>
        <begin position="114"/>
        <end position="138"/>
    </location>
</feature>
<evidence type="ECO:0000256" key="4">
    <source>
        <dbReference type="ARBA" id="ARBA00022448"/>
    </source>
</evidence>
<proteinExistence type="inferred from homology"/>
<feature type="domain" description="Trimeric autotransporter adhesin YadA-like stalk" evidence="14">
    <location>
        <begin position="973"/>
        <end position="1013"/>
    </location>
</feature>
<keyword evidence="6" id="KW-0812">Transmembrane</keyword>
<feature type="coiled-coil region" evidence="11">
    <location>
        <begin position="398"/>
        <end position="425"/>
    </location>
</feature>
<dbReference type="Pfam" id="PF03895">
    <property type="entry name" value="YadA_anchor"/>
    <property type="match status" value="1"/>
</dbReference>
<feature type="domain" description="Trimeric autotransporter adhesin YadA-like stalk" evidence="14">
    <location>
        <begin position="741"/>
        <end position="781"/>
    </location>
</feature>
<gene>
    <name evidence="16" type="ORF">NCTC10293_02172</name>
</gene>